<feature type="compositionally biased region" description="Acidic residues" evidence="1">
    <location>
        <begin position="792"/>
        <end position="802"/>
    </location>
</feature>
<dbReference type="EMBL" id="JAOAOG010000243">
    <property type="protein sequence ID" value="KAJ6236515.1"/>
    <property type="molecule type" value="Genomic_DNA"/>
</dbReference>
<evidence type="ECO:0000313" key="3">
    <source>
        <dbReference type="Proteomes" id="UP001150062"/>
    </source>
</evidence>
<feature type="region of interest" description="Disordered" evidence="1">
    <location>
        <begin position="791"/>
        <end position="864"/>
    </location>
</feature>
<sequence length="864" mass="102025">MSLKKKNFKRIQHQKSTNKFSLTEIVKNIEKRKFKKDPFSDLLVRFARSPFSASSAQKVETLAGHVQNSTLNLKVRTELLSTQRKELKKSIEKVVYNFQQNKSPKKQTKKRNKLTNEKSKKNNSLKQGDDTEANDTDFDQKREAELLHKIDFYRVLTHQENKKEKEQEKEQEKQQEKEQEKSMRKEKEKEKENENEIQIERNNETNKHFFSLKNQQKSYLKQFISQDSIINNIKKEVSIYVSSEEELLDQKYDTEQLSKNIPKQGGSVIKQESRVDERTNCQAKPNRNNENNQKQKLVQEVEDLSHLSEYILPITQFIVEEETQILNEYKTNKVVEEIKHDSNDQNKEDIFEDEFGIGGINFGEDEFEEKLLNIKKEEVIMELEEFKKEQFKKIKENRKKELGMKRKNGVEQFDLLKKGITNSIVHDIKNLVTNQKKGALNRLLNLKEFPKRKLLDEKTLIKKNFLKSKSILDTSNKKKKIFDNNEKKLFKLKNSPNQLLLPIRNDLDLNGNKKNMPKSRTNKKINIFTSFFTIKTDKKISNYIQSLNTNPKTIPNTFSVFCAREIKKTEIDLEKVENNIGEDEGMDNYQQKNENNIKSDQNYIGNNNKHNNKNEYGEEMPDCINIGENEDGLEDQIEMGQDNQNKNQDKTDNEKKNDEKKIGFLNILKSQKREIRCSTFTIIESSKILARIIEDTYLKNLNEIMIFDLDQIITHPKLNINGKQTTTDRIFLSFLMICHHHNSRQNYTDTNIFSNLSKNKFFRKKEIVIDYDQTNSLLQINCINRSQNNMKEDEEMEEEGGEEEKVGCEGERDEGAKSKKKMKKNKKNKKNKENRHKRKKKKEKEKSKSKIKKSKKTRKRTKNH</sequence>
<accession>A0ABQ8XV94</accession>
<protein>
    <submittedName>
        <fullName evidence="2">Chascon</fullName>
    </submittedName>
</protein>
<organism evidence="2 3">
    <name type="scientific">Anaeramoeba flamelloides</name>
    <dbReference type="NCBI Taxonomy" id="1746091"/>
    <lineage>
        <taxon>Eukaryota</taxon>
        <taxon>Metamonada</taxon>
        <taxon>Anaeramoebidae</taxon>
        <taxon>Anaeramoeba</taxon>
    </lineage>
</organism>
<comment type="caution">
    <text evidence="2">The sequence shown here is derived from an EMBL/GenBank/DDBJ whole genome shotgun (WGS) entry which is preliminary data.</text>
</comment>
<feature type="compositionally biased region" description="Polar residues" evidence="1">
    <location>
        <begin position="280"/>
        <end position="293"/>
    </location>
</feature>
<feature type="compositionally biased region" description="Basic residues" evidence="1">
    <location>
        <begin position="818"/>
        <end position="864"/>
    </location>
</feature>
<dbReference type="Proteomes" id="UP001150062">
    <property type="component" value="Unassembled WGS sequence"/>
</dbReference>
<evidence type="ECO:0000313" key="2">
    <source>
        <dbReference type="EMBL" id="KAJ6236515.1"/>
    </source>
</evidence>
<reference evidence="2" key="1">
    <citation type="submission" date="2022-08" db="EMBL/GenBank/DDBJ databases">
        <title>Novel sulfate-reducing endosymbionts in the free-living metamonad Anaeramoeba.</title>
        <authorList>
            <person name="Jerlstrom-Hultqvist J."/>
            <person name="Cepicka I."/>
            <person name="Gallot-Lavallee L."/>
            <person name="Salas-Leiva D."/>
            <person name="Curtis B.A."/>
            <person name="Zahonova K."/>
            <person name="Pipaliya S."/>
            <person name="Dacks J."/>
            <person name="Roger A.J."/>
        </authorList>
    </citation>
    <scope>NUCLEOTIDE SEQUENCE</scope>
    <source>
        <strain evidence="2">Schooner1</strain>
    </source>
</reference>
<proteinExistence type="predicted"/>
<gene>
    <name evidence="2" type="ORF">M0813_27904</name>
</gene>
<evidence type="ECO:0000256" key="1">
    <source>
        <dbReference type="SAM" id="MobiDB-lite"/>
    </source>
</evidence>
<keyword evidence="3" id="KW-1185">Reference proteome</keyword>
<name>A0ABQ8XV94_9EUKA</name>
<feature type="region of interest" description="Disordered" evidence="1">
    <location>
        <begin position="98"/>
        <end position="136"/>
    </location>
</feature>
<feature type="compositionally biased region" description="Basic residues" evidence="1">
    <location>
        <begin position="103"/>
        <end position="113"/>
    </location>
</feature>
<feature type="compositionally biased region" description="Basic and acidic residues" evidence="1">
    <location>
        <begin position="803"/>
        <end position="817"/>
    </location>
</feature>
<feature type="region of interest" description="Disordered" evidence="1">
    <location>
        <begin position="258"/>
        <end position="293"/>
    </location>
</feature>
<feature type="region of interest" description="Disordered" evidence="1">
    <location>
        <begin position="160"/>
        <end position="203"/>
    </location>
</feature>